<evidence type="ECO:0000313" key="3">
    <source>
        <dbReference type="Proteomes" id="UP000035034"/>
    </source>
</evidence>
<comment type="caution">
    <text evidence="2">The sequence shown here is derived from an EMBL/GenBank/DDBJ whole genome shotgun (WGS) entry which is preliminary data.</text>
</comment>
<keyword evidence="1" id="KW-0732">Signal</keyword>
<dbReference type="eggNOG" id="ENOG5031WB0">
    <property type="taxonomic scope" value="Bacteria"/>
</dbReference>
<evidence type="ECO:0000313" key="2">
    <source>
        <dbReference type="EMBL" id="GAB20573.1"/>
    </source>
</evidence>
<name>H0R672_9ACTN</name>
<gene>
    <name evidence="2" type="ORF">GOEFS_120_00330</name>
</gene>
<organism evidence="2 3">
    <name type="scientific">Gordonia effusa NBRC 100432</name>
    <dbReference type="NCBI Taxonomy" id="1077974"/>
    <lineage>
        <taxon>Bacteria</taxon>
        <taxon>Bacillati</taxon>
        <taxon>Actinomycetota</taxon>
        <taxon>Actinomycetes</taxon>
        <taxon>Mycobacteriales</taxon>
        <taxon>Gordoniaceae</taxon>
        <taxon>Gordonia</taxon>
    </lineage>
</organism>
<protein>
    <recommendedName>
        <fullName evidence="4">Lipoprotein</fullName>
    </recommendedName>
</protein>
<dbReference type="RefSeq" id="WP_007319908.1">
    <property type="nucleotide sequence ID" value="NZ_BAEH01000120.1"/>
</dbReference>
<dbReference type="STRING" id="1077974.GOEFS_120_00330"/>
<dbReference type="EMBL" id="BAEH01000120">
    <property type="protein sequence ID" value="GAB20573.1"/>
    <property type="molecule type" value="Genomic_DNA"/>
</dbReference>
<dbReference type="AlphaFoldDB" id="H0R672"/>
<evidence type="ECO:0000256" key="1">
    <source>
        <dbReference type="SAM" id="SignalP"/>
    </source>
</evidence>
<proteinExistence type="predicted"/>
<reference evidence="2 3" key="1">
    <citation type="submission" date="2011-12" db="EMBL/GenBank/DDBJ databases">
        <title>Whole genome shotgun sequence of Gordonia effusa NBRC 100432.</title>
        <authorList>
            <person name="Yoshida I."/>
            <person name="Takarada H."/>
            <person name="Hosoyama A."/>
            <person name="Tsuchikane K."/>
            <person name="Katsumata H."/>
            <person name="Yamazaki S."/>
            <person name="Fujita N."/>
        </authorList>
    </citation>
    <scope>NUCLEOTIDE SEQUENCE [LARGE SCALE GENOMIC DNA]</scope>
    <source>
        <strain evidence="2 3">NBRC 100432</strain>
    </source>
</reference>
<dbReference type="Proteomes" id="UP000035034">
    <property type="component" value="Unassembled WGS sequence"/>
</dbReference>
<accession>H0R672</accession>
<feature type="signal peptide" evidence="1">
    <location>
        <begin position="1"/>
        <end position="22"/>
    </location>
</feature>
<keyword evidence="3" id="KW-1185">Reference proteome</keyword>
<evidence type="ECO:0008006" key="4">
    <source>
        <dbReference type="Google" id="ProtNLM"/>
    </source>
</evidence>
<sequence length="161" mass="16217">MRTVLKWSVVTCIATVFTLVSSGCQDSEQSAAALPTCPGSATSEYGLGNAINAAAPKLAALPDRVATGEGTVISVEGAAAPLRVAITVCGTGLDDAELKDVASTLGIAVAGTTSLGKQVGALTVELQPANKVIRAAPFVANNFTSTAELTDLRGNWAINSN</sequence>
<dbReference type="PROSITE" id="PS51257">
    <property type="entry name" value="PROKAR_LIPOPROTEIN"/>
    <property type="match status" value="1"/>
</dbReference>
<feature type="chain" id="PRO_5039724029" description="Lipoprotein" evidence="1">
    <location>
        <begin position="23"/>
        <end position="161"/>
    </location>
</feature>